<evidence type="ECO:0000313" key="3">
    <source>
        <dbReference type="EMBL" id="WGM03938.1"/>
    </source>
</evidence>
<evidence type="ECO:0000313" key="6">
    <source>
        <dbReference type="Proteomes" id="UP001177595"/>
    </source>
</evidence>
<feature type="signal peptide" evidence="2">
    <location>
        <begin position="1"/>
        <end position="20"/>
    </location>
</feature>
<keyword evidence="3" id="KW-0614">Plasmid</keyword>
<name>A0AA95KF77_9GAMM</name>
<dbReference type="RefSeq" id="WP_026823524.1">
    <property type="nucleotide sequence ID" value="NZ_CP123537.1"/>
</dbReference>
<organism evidence="3 6">
    <name type="scientific">Arsenophonus nasoniae</name>
    <name type="common">son-killer infecting Nasonia vitripennis</name>
    <dbReference type="NCBI Taxonomy" id="638"/>
    <lineage>
        <taxon>Bacteria</taxon>
        <taxon>Pseudomonadati</taxon>
        <taxon>Pseudomonadota</taxon>
        <taxon>Gammaproteobacteria</taxon>
        <taxon>Enterobacterales</taxon>
        <taxon>Morganellaceae</taxon>
        <taxon>Arsenophonus</taxon>
    </lineage>
</organism>
<evidence type="ECO:0008006" key="7">
    <source>
        <dbReference type="Google" id="ProtNLM"/>
    </source>
</evidence>
<feature type="coiled-coil region" evidence="1">
    <location>
        <begin position="31"/>
        <end position="58"/>
    </location>
</feature>
<geneLocation type="plasmid" evidence="4 5">
    <name>paNv_CAN14</name>
</geneLocation>
<keyword evidence="1" id="KW-0175">Coiled coil</keyword>
<proteinExistence type="predicted"/>
<evidence type="ECO:0000256" key="2">
    <source>
        <dbReference type="SAM" id="SignalP"/>
    </source>
</evidence>
<reference evidence="3" key="1">
    <citation type="submission" date="2023-04" db="EMBL/GenBank/DDBJ databases">
        <title>Genome dynamics across the evolutionary transition to endosymbiosis.</title>
        <authorList>
            <person name="Siozios S."/>
            <person name="Nadal-Jimenez P."/>
            <person name="Azagi T."/>
            <person name="Sprong H."/>
            <person name="Frost C.L."/>
            <person name="Parratt S.R."/>
            <person name="Taylor G."/>
            <person name="Brettell L."/>
            <person name="Lew K.C."/>
            <person name="Croft L."/>
            <person name="King K.C."/>
            <person name="Brockhurst M.A."/>
            <person name="Hypsa V."/>
            <person name="Novakova E."/>
            <person name="Darby A.C."/>
            <person name="Hurst G.D.D."/>
        </authorList>
    </citation>
    <scope>NUCLEOTIDE SEQUENCE</scope>
    <source>
        <strain evidence="4">ANv_CAN</strain>
        <strain evidence="3">APv</strain>
        <plasmid evidence="4">paNv_CAN14</plasmid>
        <plasmid evidence="3">paPv9</plasmid>
    </source>
</reference>
<feature type="chain" id="PRO_5041647272" description="Secreted protein" evidence="2">
    <location>
        <begin position="21"/>
        <end position="71"/>
    </location>
</feature>
<evidence type="ECO:0000313" key="4">
    <source>
        <dbReference type="EMBL" id="WGM09134.1"/>
    </source>
</evidence>
<evidence type="ECO:0000313" key="5">
    <source>
        <dbReference type="Proteomes" id="UP001177592"/>
    </source>
</evidence>
<dbReference type="Proteomes" id="UP001177595">
    <property type="component" value="Plasmid paPv9"/>
</dbReference>
<dbReference type="EMBL" id="CP123537">
    <property type="protein sequence ID" value="WGM09134.1"/>
    <property type="molecule type" value="Genomic_DNA"/>
</dbReference>
<evidence type="ECO:0000256" key="1">
    <source>
        <dbReference type="SAM" id="Coils"/>
    </source>
</evidence>
<protein>
    <recommendedName>
        <fullName evidence="7">Secreted protein</fullName>
    </recommendedName>
</protein>
<keyword evidence="5" id="KW-1185">Reference proteome</keyword>
<dbReference type="EMBL" id="CP123513">
    <property type="protein sequence ID" value="WGM03938.1"/>
    <property type="molecule type" value="Genomic_DNA"/>
</dbReference>
<gene>
    <name evidence="3" type="ORF">QE210_21100</name>
    <name evidence="4" type="ORF">QE258_27655</name>
</gene>
<keyword evidence="2" id="KW-0732">Signal</keyword>
<sequence>MRKVFLVLIMVQIILNVSHAAIPFTDIRAILEAKESLLTELKEKVKTEEKVEVKHEEKVDCPNTGSNIPEC</sequence>
<geneLocation type="plasmid" evidence="3 6">
    <name>paPv9</name>
</geneLocation>
<dbReference type="Proteomes" id="UP001177592">
    <property type="component" value="Plasmid paNv_CAN14"/>
</dbReference>
<dbReference type="AlphaFoldDB" id="A0AA95KF77"/>
<accession>A0AA95KF77</accession>